<keyword evidence="1" id="KW-0472">Membrane</keyword>
<sequence>MSVDFYDYVGVGVWAFLSIPILWLGLTRVWDRLWADRDAGANLMVLGLAIICALALSYCL</sequence>
<dbReference type="EMBL" id="FWFY01000005">
    <property type="protein sequence ID" value="SLN45154.1"/>
    <property type="molecule type" value="Genomic_DNA"/>
</dbReference>
<reference evidence="3 4" key="1">
    <citation type="submission" date="2017-03" db="EMBL/GenBank/DDBJ databases">
        <authorList>
            <person name="Afonso C.L."/>
            <person name="Miller P.J."/>
            <person name="Scott M.A."/>
            <person name="Spackman E."/>
            <person name="Goraichik I."/>
            <person name="Dimitrov K.M."/>
            <person name="Suarez D.L."/>
            <person name="Swayne D.E."/>
        </authorList>
    </citation>
    <scope>NUCLEOTIDE SEQUENCE [LARGE SCALE GENOMIC DNA]</scope>
    <source>
        <strain evidence="3 4">CECT 8367</strain>
    </source>
</reference>
<keyword evidence="1" id="KW-0812">Transmembrane</keyword>
<dbReference type="Proteomes" id="UP000193495">
    <property type="component" value="Unassembled WGS sequence"/>
</dbReference>
<reference evidence="2 5" key="2">
    <citation type="submission" date="2018-03" db="EMBL/GenBank/DDBJ databases">
        <title>Genomic Encyclopedia of Archaeal and Bacterial Type Strains, Phase II (KMG-II): from individual species to whole genera.</title>
        <authorList>
            <person name="Goeker M."/>
        </authorList>
    </citation>
    <scope>NUCLEOTIDE SEQUENCE [LARGE SCALE GENOMIC DNA]</scope>
    <source>
        <strain evidence="2 5">DSM 29956</strain>
    </source>
</reference>
<evidence type="ECO:0000313" key="3">
    <source>
        <dbReference type="EMBL" id="SLN45154.1"/>
    </source>
</evidence>
<evidence type="ECO:0000313" key="2">
    <source>
        <dbReference type="EMBL" id="PSK86479.1"/>
    </source>
</evidence>
<proteinExistence type="predicted"/>
<evidence type="ECO:0000313" key="4">
    <source>
        <dbReference type="Proteomes" id="UP000193495"/>
    </source>
</evidence>
<name>A0A1X6Z9Z6_9RHOB</name>
<organism evidence="3 4">
    <name type="scientific">Limimaricola soesokkakensis</name>
    <dbReference type="NCBI Taxonomy" id="1343159"/>
    <lineage>
        <taxon>Bacteria</taxon>
        <taxon>Pseudomonadati</taxon>
        <taxon>Pseudomonadota</taxon>
        <taxon>Alphaproteobacteria</taxon>
        <taxon>Rhodobacterales</taxon>
        <taxon>Paracoccaceae</taxon>
        <taxon>Limimaricola</taxon>
    </lineage>
</organism>
<evidence type="ECO:0000313" key="5">
    <source>
        <dbReference type="Proteomes" id="UP000240624"/>
    </source>
</evidence>
<dbReference type="RefSeq" id="WP_085896331.1">
    <property type="nucleotide sequence ID" value="NZ_FWFY01000005.1"/>
</dbReference>
<dbReference type="EMBL" id="PYGB01000005">
    <property type="protein sequence ID" value="PSK86479.1"/>
    <property type="molecule type" value="Genomic_DNA"/>
</dbReference>
<dbReference type="AlphaFoldDB" id="A0A1X6Z9Z6"/>
<accession>A0A1X6Z9Z6</accession>
<evidence type="ECO:0000256" key="1">
    <source>
        <dbReference type="SAM" id="Phobius"/>
    </source>
</evidence>
<dbReference type="Proteomes" id="UP000240624">
    <property type="component" value="Unassembled WGS sequence"/>
</dbReference>
<keyword evidence="5" id="KW-1185">Reference proteome</keyword>
<gene>
    <name evidence="2" type="ORF">CLV79_105186</name>
    <name evidence="3" type="ORF">LOS8367_01986</name>
</gene>
<keyword evidence="1" id="KW-1133">Transmembrane helix</keyword>
<feature type="transmembrane region" description="Helical" evidence="1">
    <location>
        <begin position="6"/>
        <end position="27"/>
    </location>
</feature>
<protein>
    <submittedName>
        <fullName evidence="3">Uncharacterized protein</fullName>
    </submittedName>
</protein>
<feature type="transmembrane region" description="Helical" evidence="1">
    <location>
        <begin position="39"/>
        <end position="58"/>
    </location>
</feature>